<comment type="caution">
    <text evidence="1">The sequence shown here is derived from an EMBL/GenBank/DDBJ whole genome shotgun (WGS) entry which is preliminary data.</text>
</comment>
<name>X1PHB5_9ZZZZ</name>
<dbReference type="AlphaFoldDB" id="X1PHB5"/>
<feature type="non-terminal residue" evidence="1">
    <location>
        <position position="76"/>
    </location>
</feature>
<dbReference type="EMBL" id="BARV01035232">
    <property type="protein sequence ID" value="GAI55248.1"/>
    <property type="molecule type" value="Genomic_DNA"/>
</dbReference>
<accession>X1PHB5</accession>
<gene>
    <name evidence="1" type="ORF">S06H3_55022</name>
</gene>
<evidence type="ECO:0000313" key="1">
    <source>
        <dbReference type="EMBL" id="GAI55248.1"/>
    </source>
</evidence>
<evidence type="ECO:0008006" key="2">
    <source>
        <dbReference type="Google" id="ProtNLM"/>
    </source>
</evidence>
<organism evidence="1">
    <name type="scientific">marine sediment metagenome</name>
    <dbReference type="NCBI Taxonomy" id="412755"/>
    <lineage>
        <taxon>unclassified sequences</taxon>
        <taxon>metagenomes</taxon>
        <taxon>ecological metagenomes</taxon>
    </lineage>
</organism>
<protein>
    <recommendedName>
        <fullName evidence="2">FAD-dependent oxidoreductase 2 FAD binding domain-containing protein</fullName>
    </recommendedName>
</protein>
<sequence>MKKEYISIQGITLPFYRCHTLIIGSGAASLNCALHLYDFNIKDIAIVTECLGGGTSNNSGSDKQTYYKVSLFGQEK</sequence>
<proteinExistence type="predicted"/>
<reference evidence="1" key="1">
    <citation type="journal article" date="2014" name="Front. Microbiol.">
        <title>High frequency of phylogenetically diverse reductive dehalogenase-homologous genes in deep subseafloor sedimentary metagenomes.</title>
        <authorList>
            <person name="Kawai M."/>
            <person name="Futagami T."/>
            <person name="Toyoda A."/>
            <person name="Takaki Y."/>
            <person name="Nishi S."/>
            <person name="Hori S."/>
            <person name="Arai W."/>
            <person name="Tsubouchi T."/>
            <person name="Morono Y."/>
            <person name="Uchiyama I."/>
            <person name="Ito T."/>
            <person name="Fujiyama A."/>
            <person name="Inagaki F."/>
            <person name="Takami H."/>
        </authorList>
    </citation>
    <scope>NUCLEOTIDE SEQUENCE</scope>
    <source>
        <strain evidence="1">Expedition CK06-06</strain>
    </source>
</reference>